<evidence type="ECO:0000256" key="2">
    <source>
        <dbReference type="ARBA" id="ARBA00022801"/>
    </source>
</evidence>
<protein>
    <submittedName>
        <fullName evidence="5">NUDIX domain-containing protein</fullName>
    </submittedName>
</protein>
<dbReference type="Gene3D" id="3.90.79.10">
    <property type="entry name" value="Nucleoside Triphosphate Pyrophosphohydrolase"/>
    <property type="match status" value="1"/>
</dbReference>
<dbReference type="GO" id="GO:0006167">
    <property type="term" value="P:AMP biosynthetic process"/>
    <property type="evidence" value="ECO:0007669"/>
    <property type="project" value="TreeGrafter"/>
</dbReference>
<evidence type="ECO:0000313" key="5">
    <source>
        <dbReference type="EMBL" id="RRQ20985.1"/>
    </source>
</evidence>
<keyword evidence="2 3" id="KW-0378">Hydrolase</keyword>
<dbReference type="PANTHER" id="PTHR21340">
    <property type="entry name" value="DIADENOSINE 5,5-P1,P4-TETRAPHOSPHATE PYROPHOSPHOHYDROLASE MUTT"/>
    <property type="match status" value="1"/>
</dbReference>
<dbReference type="PROSITE" id="PS00893">
    <property type="entry name" value="NUDIX_BOX"/>
    <property type="match status" value="1"/>
</dbReference>
<comment type="caution">
    <text evidence="5">The sequence shown here is derived from an EMBL/GenBank/DDBJ whole genome shotgun (WGS) entry which is preliminary data.</text>
</comment>
<dbReference type="InterPro" id="IPR051325">
    <property type="entry name" value="Nudix_hydrolase_domain"/>
</dbReference>
<dbReference type="EMBL" id="QZMU01000001">
    <property type="protein sequence ID" value="RRQ20985.1"/>
    <property type="molecule type" value="Genomic_DNA"/>
</dbReference>
<feature type="domain" description="Nudix hydrolase" evidence="4">
    <location>
        <begin position="2"/>
        <end position="134"/>
    </location>
</feature>
<accession>A0A426QGU9</accession>
<dbReference type="Pfam" id="PF00293">
    <property type="entry name" value="NUDIX"/>
    <property type="match status" value="1"/>
</dbReference>
<comment type="cofactor">
    <cofactor evidence="1">
        <name>Mg(2+)</name>
        <dbReference type="ChEBI" id="CHEBI:18420"/>
    </cofactor>
</comment>
<organism evidence="5 6">
    <name type="scientific">Thiohalobacter thiocyanaticus</name>
    <dbReference type="NCBI Taxonomy" id="585455"/>
    <lineage>
        <taxon>Bacteria</taxon>
        <taxon>Pseudomonadati</taxon>
        <taxon>Pseudomonadota</taxon>
        <taxon>Gammaproteobacteria</taxon>
        <taxon>Thiohalobacterales</taxon>
        <taxon>Thiohalobacteraceae</taxon>
        <taxon>Thiohalobacter</taxon>
    </lineage>
</organism>
<dbReference type="PANTHER" id="PTHR21340:SF0">
    <property type="entry name" value="BIS(5'-NUCLEOSYL)-TETRAPHOSPHATASE [ASYMMETRICAL]"/>
    <property type="match status" value="1"/>
</dbReference>
<proteinExistence type="inferred from homology"/>
<evidence type="ECO:0000256" key="1">
    <source>
        <dbReference type="ARBA" id="ARBA00001946"/>
    </source>
</evidence>
<dbReference type="GO" id="GO:0004081">
    <property type="term" value="F:bis(5'-nucleosyl)-tetraphosphatase (asymmetrical) activity"/>
    <property type="evidence" value="ECO:0007669"/>
    <property type="project" value="TreeGrafter"/>
</dbReference>
<evidence type="ECO:0000313" key="6">
    <source>
        <dbReference type="Proteomes" id="UP000287798"/>
    </source>
</evidence>
<sequence>MKPYLSAGVVVVRKAREQRLYLLLRAYNYWDFPKGKLEPEETPLAAAIREVEEESGIRDLCFDWGEAWIETRPYSRPLKIARYYLARTDTGHIALGVNPELGRPEHHEYRWVTIGQAQRLLTPRVLRVLEWAEGILNVG</sequence>
<dbReference type="InterPro" id="IPR020476">
    <property type="entry name" value="Nudix_hydrolase"/>
</dbReference>
<dbReference type="InterPro" id="IPR000086">
    <property type="entry name" value="NUDIX_hydrolase_dom"/>
</dbReference>
<dbReference type="OrthoDB" id="7066556at2"/>
<dbReference type="RefSeq" id="WP_125180198.1">
    <property type="nucleotide sequence ID" value="NZ_QZMU01000001.1"/>
</dbReference>
<evidence type="ECO:0000256" key="3">
    <source>
        <dbReference type="RuleBase" id="RU003476"/>
    </source>
</evidence>
<name>A0A426QGU9_9GAMM</name>
<dbReference type="Proteomes" id="UP000287798">
    <property type="component" value="Unassembled WGS sequence"/>
</dbReference>
<dbReference type="InterPro" id="IPR015797">
    <property type="entry name" value="NUDIX_hydrolase-like_dom_sf"/>
</dbReference>
<comment type="similarity">
    <text evidence="3">Belongs to the Nudix hydrolase family.</text>
</comment>
<evidence type="ECO:0000259" key="4">
    <source>
        <dbReference type="PROSITE" id="PS51462"/>
    </source>
</evidence>
<gene>
    <name evidence="5" type="ORF">D6C00_02690</name>
</gene>
<dbReference type="AlphaFoldDB" id="A0A426QGU9"/>
<dbReference type="PRINTS" id="PR00502">
    <property type="entry name" value="NUDIXFAMILY"/>
</dbReference>
<dbReference type="InterPro" id="IPR020084">
    <property type="entry name" value="NUDIX_hydrolase_CS"/>
</dbReference>
<dbReference type="PROSITE" id="PS51462">
    <property type="entry name" value="NUDIX"/>
    <property type="match status" value="1"/>
</dbReference>
<dbReference type="SUPFAM" id="SSF55811">
    <property type="entry name" value="Nudix"/>
    <property type="match status" value="1"/>
</dbReference>
<reference evidence="5 6" key="1">
    <citation type="journal article" date="2010" name="Int. J. Syst. Evol. Microbiol.">
        <title>Thiohalobacter thiocyanaticus gen. nov., sp. nov., a moderately halophilic, sulfur-oxidizing gammaproteobacterium from hypersaline lakes, that utilizes thiocyanate.</title>
        <authorList>
            <person name="Sorokin D.Y."/>
            <person name="Kovaleva O.L."/>
            <person name="Tourova T.P."/>
            <person name="Muyzer G."/>
        </authorList>
    </citation>
    <scope>NUCLEOTIDE SEQUENCE [LARGE SCALE GENOMIC DNA]</scope>
    <source>
        <strain evidence="5 6">Hrh1</strain>
    </source>
</reference>
<dbReference type="GO" id="GO:0006754">
    <property type="term" value="P:ATP biosynthetic process"/>
    <property type="evidence" value="ECO:0007669"/>
    <property type="project" value="TreeGrafter"/>
</dbReference>
<keyword evidence="6" id="KW-1185">Reference proteome</keyword>